<dbReference type="SUPFAM" id="SSF56053">
    <property type="entry name" value="Ribosomal protein L6"/>
    <property type="match status" value="1"/>
</dbReference>
<dbReference type="GO" id="GO:0022625">
    <property type="term" value="C:cytosolic large ribosomal subunit"/>
    <property type="evidence" value="ECO:0007669"/>
    <property type="project" value="TreeGrafter"/>
</dbReference>
<dbReference type="PANTHER" id="PTHR11655:SF14">
    <property type="entry name" value="LARGE RIBOSOMAL SUBUNIT PROTEIN UL6M"/>
    <property type="match status" value="1"/>
</dbReference>
<evidence type="ECO:0000256" key="4">
    <source>
        <dbReference type="RuleBase" id="RU003869"/>
    </source>
</evidence>
<reference evidence="6" key="2">
    <citation type="journal article" date="2014" name="Mitochondrial DNA">
        <title>Mitochondrial genome sequence of the potato powdery scab pathogen Spongospora subterranea.</title>
        <authorList>
            <person name="Gutierrez P."/>
            <person name="Bulman S."/>
            <person name="Alzate J."/>
            <person name="Ortiz M.C."/>
            <person name="Marin M."/>
        </authorList>
    </citation>
    <scope>NUCLEOTIDE SEQUENCE</scope>
</reference>
<reference evidence="6" key="1">
    <citation type="submission" date="2013-10" db="EMBL/GenBank/DDBJ databases">
        <authorList>
            <person name="Gutierrez P.A."/>
            <person name="Alzate J.F."/>
            <person name="Mauricio M."/>
        </authorList>
    </citation>
    <scope>NUCLEOTIDE SEQUENCE</scope>
</reference>
<feature type="domain" description="Large ribosomal subunit protein uL6 alpha-beta" evidence="5">
    <location>
        <begin position="92"/>
        <end position="165"/>
    </location>
</feature>
<dbReference type="InterPro" id="IPR019906">
    <property type="entry name" value="Ribosomal_uL6_bac-type"/>
</dbReference>
<evidence type="ECO:0000259" key="5">
    <source>
        <dbReference type="Pfam" id="PF00347"/>
    </source>
</evidence>
<evidence type="ECO:0000256" key="1">
    <source>
        <dbReference type="ARBA" id="ARBA00009356"/>
    </source>
</evidence>
<evidence type="ECO:0000256" key="2">
    <source>
        <dbReference type="ARBA" id="ARBA00022980"/>
    </source>
</evidence>
<gene>
    <name evidence="6" type="primary">rpl6</name>
</gene>
<keyword evidence="6" id="KW-0496">Mitochondrion</keyword>
<dbReference type="GeneID" id="31086256"/>
<keyword evidence="2 4" id="KW-0689">Ribosomal protein</keyword>
<dbReference type="RefSeq" id="YP_009350046.1">
    <property type="nucleotide sequence ID" value="NC_034004.1"/>
</dbReference>
<dbReference type="AlphaFoldDB" id="A0A096XTX5"/>
<dbReference type="GO" id="GO:0002181">
    <property type="term" value="P:cytoplasmic translation"/>
    <property type="evidence" value="ECO:0007669"/>
    <property type="project" value="TreeGrafter"/>
</dbReference>
<evidence type="ECO:0000313" key="6">
    <source>
        <dbReference type="EMBL" id="AIK19917.1"/>
    </source>
</evidence>
<keyword evidence="3 4" id="KW-0687">Ribonucleoprotein</keyword>
<sequence length="180" mass="20637">MVQTNKLIFSKSISFNSHINIITTKTKVFIKGPLGVLLLELPKGLFFQKVNSTLNIFSSIENKIIVLTYFKIVLQKIKGVEIGFFEILLINGVGWRVSLNKNILTFFLGFSHFVKYTIRPKVEITVLDKQKFKIFGLDLGDVQQTVSDLYLLRAYDTYKGKGIQKQDHIQKLKLSSKFKS</sequence>
<dbReference type="Pfam" id="PF00347">
    <property type="entry name" value="Ribosomal_L6"/>
    <property type="match status" value="1"/>
</dbReference>
<protein>
    <submittedName>
        <fullName evidence="6">50S ribosomal protein L6</fullName>
    </submittedName>
</protein>
<dbReference type="InterPro" id="IPR036789">
    <property type="entry name" value="Ribosomal_uL6-like_a/b-dom_sf"/>
</dbReference>
<proteinExistence type="inferred from homology"/>
<dbReference type="PIRSF" id="PIRSF002162">
    <property type="entry name" value="Ribosomal_L6"/>
    <property type="match status" value="1"/>
</dbReference>
<dbReference type="GO" id="GO:0003735">
    <property type="term" value="F:structural constituent of ribosome"/>
    <property type="evidence" value="ECO:0007669"/>
    <property type="project" value="InterPro"/>
</dbReference>
<dbReference type="PANTHER" id="PTHR11655">
    <property type="entry name" value="60S/50S RIBOSOMAL PROTEIN L6/L9"/>
    <property type="match status" value="1"/>
</dbReference>
<dbReference type="GO" id="GO:0019843">
    <property type="term" value="F:rRNA binding"/>
    <property type="evidence" value="ECO:0007669"/>
    <property type="project" value="InterPro"/>
</dbReference>
<comment type="similarity">
    <text evidence="1 4">Belongs to the universal ribosomal protein uL6 family.</text>
</comment>
<dbReference type="InterPro" id="IPR020040">
    <property type="entry name" value="Ribosomal_uL6_a/b-dom"/>
</dbReference>
<dbReference type="PRINTS" id="PR00059">
    <property type="entry name" value="RIBOSOMALL6"/>
</dbReference>
<organism evidence="6">
    <name type="scientific">Spongospora subterranea</name>
    <dbReference type="NCBI Taxonomy" id="70186"/>
    <lineage>
        <taxon>Eukaryota</taxon>
        <taxon>Sar</taxon>
        <taxon>Rhizaria</taxon>
        <taxon>Endomyxa</taxon>
        <taxon>Phytomyxea</taxon>
        <taxon>Plasmodiophorida</taxon>
        <taxon>Plasmodiophoridae</taxon>
        <taxon>Spongospora</taxon>
    </lineage>
</organism>
<geneLocation type="mitochondrion" evidence="6"/>
<dbReference type="EMBL" id="KF738139">
    <property type="protein sequence ID" value="AIK19917.1"/>
    <property type="molecule type" value="Genomic_DNA"/>
</dbReference>
<dbReference type="Gene3D" id="3.90.930.12">
    <property type="entry name" value="Ribosomal protein L6, alpha-beta domain"/>
    <property type="match status" value="1"/>
</dbReference>
<evidence type="ECO:0000256" key="3">
    <source>
        <dbReference type="ARBA" id="ARBA00023274"/>
    </source>
</evidence>
<accession>A0A096XTX5</accession>
<dbReference type="InterPro" id="IPR000702">
    <property type="entry name" value="Ribosomal_uL6-like"/>
</dbReference>
<name>A0A096XTX5_9EUKA</name>